<dbReference type="InterPro" id="IPR036377">
    <property type="entry name" value="Gp120_core_sf"/>
</dbReference>
<dbReference type="InterPro" id="IPR037527">
    <property type="entry name" value="Gp160"/>
</dbReference>
<feature type="region of interest" description="Immunosuppression" evidence="32">
    <location>
        <begin position="573"/>
        <end position="591"/>
    </location>
</feature>
<feature type="transmembrane region" description="Helical" evidence="33">
    <location>
        <begin position="20"/>
        <end position="41"/>
    </location>
</feature>
<keyword evidence="27 32" id="KW-1015">Disulfide bond</keyword>
<keyword evidence="24 32" id="KW-0175">Coiled coil</keyword>
<evidence type="ECO:0000256" key="18">
    <source>
        <dbReference type="ARBA" id="ARBA00022844"/>
    </source>
</evidence>
<evidence type="ECO:0000256" key="29">
    <source>
        <dbReference type="ARBA" id="ARBA00023280"/>
    </source>
</evidence>
<evidence type="ECO:0000256" key="17">
    <source>
        <dbReference type="ARBA" id="ARBA00022804"/>
    </source>
</evidence>
<comment type="function">
    <text evidence="32">Envelope glycoprotein gp160: Oligomerizes in the host endoplasmic reticulum into predominantly trimers. In a second time, gp160 transits in the host Golgi, where glycosylation is completed. The precursor is then proteolytically cleaved in the trans-Golgi and thereby activated by cellular furin or furin-like proteases to produce gp120 and gp41.</text>
</comment>
<organism evidence="37">
    <name type="scientific">Human immunodeficiency virus type 1</name>
    <name type="common">HIV-1</name>
    <dbReference type="NCBI Taxonomy" id="11676"/>
    <lineage>
        <taxon>Viruses</taxon>
        <taxon>Riboviria</taxon>
        <taxon>Pararnavirae</taxon>
        <taxon>Artverviricota</taxon>
        <taxon>Revtraviricetes</taxon>
        <taxon>Ortervirales</taxon>
        <taxon>Retroviridae</taxon>
        <taxon>Orthoretrovirinae</taxon>
        <taxon>Lentivirus</taxon>
        <taxon>Lentivirus humimdef1</taxon>
    </lineage>
</organism>
<feature type="region of interest" description="CD4-binding loop" evidence="32">
    <location>
        <begin position="366"/>
        <end position="376"/>
    </location>
</feature>
<keyword evidence="9 32" id="KW-1032">Host cell membrane</keyword>
<feature type="lipid moiety-binding region" description="S-palmitoyl cysteine; by host" evidence="32">
    <location>
        <position position="763"/>
    </location>
</feature>
<gene>
    <name evidence="32 37" type="primary">env</name>
</gene>
<reference evidence="37" key="1">
    <citation type="journal article" date="2020" name="Virol. Sin.">
        <title>Laos is Affected by HIV CRF01_AE and the Newly Identified CRF97_01B.</title>
        <authorList>
            <person name="Chen X."/>
            <person name="Ye M."/>
            <person name="Wang Y."/>
            <person name="Zhang C."/>
            <person name="Zheng Y.T."/>
        </authorList>
    </citation>
    <scope>NUCLEOTIDE SEQUENCE</scope>
    <source>
        <strain evidence="37">VI47M3234</strain>
    </source>
</reference>
<feature type="lipid moiety-binding region" description="S-palmitoyl cysteine; by host" evidence="32">
    <location>
        <position position="836"/>
    </location>
</feature>
<evidence type="ECO:0000256" key="23">
    <source>
        <dbReference type="ARBA" id="ARBA00023046"/>
    </source>
</evidence>
<dbReference type="FunFam" id="1.10.287.210:FF:000001">
    <property type="entry name" value="Envelope glycoprotein gp160"/>
    <property type="match status" value="1"/>
</dbReference>
<evidence type="ECO:0000256" key="6">
    <source>
        <dbReference type="ARBA" id="ARBA00004650"/>
    </source>
</evidence>
<keyword evidence="17 32" id="KW-1161">Viral attachment to host cell</keyword>
<dbReference type="HAMAP" id="MF_04083">
    <property type="entry name" value="HIV_ENV"/>
    <property type="match status" value="1"/>
</dbReference>
<dbReference type="CDD" id="cd09909">
    <property type="entry name" value="HIV-1-like_HR1-HR2"/>
    <property type="match status" value="1"/>
</dbReference>
<accession>A0A6J3WIV1</accession>
<dbReference type="GO" id="GO:1903908">
    <property type="term" value="P:positive regulation of plasma membrane raft polarization"/>
    <property type="evidence" value="ECO:0007669"/>
    <property type="project" value="UniProtKB-UniRule"/>
</dbReference>
<evidence type="ECO:0000256" key="5">
    <source>
        <dbReference type="ARBA" id="ARBA00004578"/>
    </source>
</evidence>
<keyword evidence="29 32" id="KW-0899">Viral immunoevasion</keyword>
<evidence type="ECO:0000256" key="3">
    <source>
        <dbReference type="ARBA" id="ARBA00004505"/>
    </source>
</evidence>
<feature type="topological domain" description="Extracellular" evidence="32">
    <location>
        <begin position="32"/>
        <end position="683"/>
    </location>
</feature>
<comment type="PTM">
    <text evidence="32">Highly glycosylated by host. The high number of glycan on the protein is reffered to as 'glycan shield' because it contributes to hide protein sequence from adaptive immune system.</text>
</comment>
<dbReference type="GO" id="GO:0075512">
    <property type="term" value="P:clathrin-dependent endocytosis of virus by host cell"/>
    <property type="evidence" value="ECO:0007669"/>
    <property type="project" value="UniProtKB-UniRule"/>
</dbReference>
<dbReference type="GO" id="GO:0016020">
    <property type="term" value="C:membrane"/>
    <property type="evidence" value="ECO:0007669"/>
    <property type="project" value="UniProtKB-UniRule"/>
</dbReference>
<keyword evidence="30 32" id="KW-0449">Lipoprotein</keyword>
<keyword evidence="8 32" id="KW-1170">Fusion of virus membrane with host endosomal membrane</keyword>
<evidence type="ECO:0000256" key="9">
    <source>
        <dbReference type="ARBA" id="ARBA00022511"/>
    </source>
</evidence>
<feature type="short sequence motif" description="YXXL motif; contains endocytosis signal" evidence="32">
    <location>
        <begin position="711"/>
        <end position="714"/>
    </location>
</feature>
<keyword evidence="28 32" id="KW-0325">Glycoprotein</keyword>
<evidence type="ECO:0000256" key="31">
    <source>
        <dbReference type="ARBA" id="ARBA00023296"/>
    </source>
</evidence>
<feature type="coiled-coil region" evidence="32">
    <location>
        <begin position="632"/>
        <end position="666"/>
    </location>
</feature>
<evidence type="ECO:0000256" key="22">
    <source>
        <dbReference type="ARBA" id="ARBA00022989"/>
    </source>
</evidence>
<evidence type="ECO:0000256" key="14">
    <source>
        <dbReference type="ARBA" id="ARBA00022692"/>
    </source>
</evidence>
<evidence type="ECO:0000256" key="19">
    <source>
        <dbReference type="ARBA" id="ARBA00022870"/>
    </source>
</evidence>
<feature type="short sequence motif" description="Di-leucine internalization motif" evidence="32">
    <location>
        <begin position="854"/>
        <end position="855"/>
    </location>
</feature>
<feature type="region of interest" description="MPER; binding to GalCer" evidence="32">
    <location>
        <begin position="661"/>
        <end position="682"/>
    </location>
</feature>
<keyword evidence="21 32" id="KW-1164">Virus endocytosis by host</keyword>
<feature type="disulfide bond" evidence="32">
    <location>
        <begin position="222"/>
        <end position="251"/>
    </location>
</feature>
<keyword evidence="14 32" id="KW-0812">Transmembrane</keyword>
<dbReference type="Gene3D" id="1.20.5.490">
    <property type="entry name" value="Single helix bin"/>
    <property type="match status" value="1"/>
</dbReference>
<dbReference type="EMBL" id="MG760422">
    <property type="protein sequence ID" value="AVA00249.1"/>
    <property type="molecule type" value="Genomic_DNA"/>
</dbReference>
<keyword evidence="22 32" id="KW-1133">Transmembrane helix</keyword>
<dbReference type="GO" id="GO:0020002">
    <property type="term" value="C:host cell plasma membrane"/>
    <property type="evidence" value="ECO:0007669"/>
    <property type="project" value="UniProtKB-SubCell"/>
</dbReference>
<keyword evidence="20 32" id="KW-0261">Viral envelope protein</keyword>
<feature type="disulfide bond" evidence="32">
    <location>
        <begin position="53"/>
        <end position="73"/>
    </location>
</feature>
<dbReference type="SUPFAM" id="SSF56502">
    <property type="entry name" value="gp120 core"/>
    <property type="match status" value="2"/>
</dbReference>
<evidence type="ECO:0000256" key="27">
    <source>
        <dbReference type="ARBA" id="ARBA00023157"/>
    </source>
</evidence>
<keyword evidence="19 32" id="KW-1043">Host membrane</keyword>
<evidence type="ECO:0000256" key="1">
    <source>
        <dbReference type="ARBA" id="ARBA00004402"/>
    </source>
</evidence>
<comment type="miscellaneous">
    <text evidence="32">HIV-1 lineages are divided in three main groups, M (for Major), O (for Outlier), and N (for New, or Non-M, Non-O). The vast majority of strains found worldwide belong to the group M. Group O seems to be endemic to and largely confined to Cameroon and neighboring countries in West Central Africa, where these viruses represent a small minority of HIV-1 strains. The group N is represented by a limited number of isolates from Cameroonian persons. The group M is further subdivided in 9 clades or subtypes (A to D, F to H, J and K).</text>
</comment>
<keyword evidence="11 32" id="KW-0945">Host-virus interaction</keyword>
<evidence type="ECO:0000256" key="11">
    <source>
        <dbReference type="ARBA" id="ARBA00022581"/>
    </source>
</evidence>
<dbReference type="InterPro" id="IPR000777">
    <property type="entry name" value="HIV1_Gp120"/>
</dbReference>
<dbReference type="GO" id="GO:0019082">
    <property type="term" value="P:viral protein processing"/>
    <property type="evidence" value="ECO:0007669"/>
    <property type="project" value="UniProtKB-UniRule"/>
</dbReference>
<keyword evidence="16 32" id="KW-0732">Signal</keyword>
<feature type="region of interest" description="Fusion peptide" evidence="32">
    <location>
        <begin position="511"/>
        <end position="531"/>
    </location>
</feature>
<feature type="domain" description="Human immunodeficiency virus 1 envelope glycoprotein Gp120" evidence="35">
    <location>
        <begin position="33"/>
        <end position="510"/>
    </location>
</feature>
<keyword evidence="7 32" id="KW-1168">Fusion of virus membrane with host membrane</keyword>
<comment type="domain">
    <text evidence="32">The membrane proximal external region (MPER) present in gp41 is a tryptophan-rich region recognized by the antibodies 2F5, Z13, and 4E10. MPER seems to play a role in fusion.</text>
</comment>
<dbReference type="Gene3D" id="2.170.40.20">
    <property type="entry name" value="Human immunodeficiency virus 1, Gp160, envelope glycoprotein"/>
    <property type="match status" value="2"/>
</dbReference>
<evidence type="ECO:0000256" key="16">
    <source>
        <dbReference type="ARBA" id="ARBA00022729"/>
    </source>
</evidence>
<evidence type="ECO:0000256" key="15">
    <source>
        <dbReference type="ARBA" id="ARBA00022703"/>
    </source>
</evidence>
<comment type="PTM">
    <text evidence="32">Palmitoylation of the transmembrane protein and of Env polyprotein (prior to its proteolytic cleavage) is essential for their association with host cell membrane lipid rafts. Palmitoylation is therefore required for envelope trafficking to classical lipid rafts, but not for viral replication.</text>
</comment>
<keyword evidence="31 32" id="KW-1160">Virus entry into host cell</keyword>
<comment type="caution">
    <text evidence="32 33">Lacks conserved residue(s) required for the propagation of feature annotation.</text>
</comment>
<comment type="subcellular location">
    <subcellularLocation>
        <location evidence="3">Host cell membrane</location>
        <topology evidence="3">Peripheral membrane protein</topology>
    </subcellularLocation>
    <subcellularLocation>
        <location evidence="1">Host cell membrane</location>
        <topology evidence="1">Single-pass type I membrane protein</topology>
    </subcellularLocation>
    <subcellularLocation>
        <location evidence="2">Host endosome membrane</location>
        <topology evidence="2">Peripheral membrane protein</topology>
    </subcellularLocation>
    <subcellularLocation>
        <location evidence="5">Host endosome membrane</location>
        <topology evidence="5">Single-pass type I membrane protein</topology>
    </subcellularLocation>
    <subcellularLocation>
        <location evidence="6">Virion membrane</location>
        <topology evidence="6">Peripheral membrane protein</topology>
    </subcellularLocation>
    <subcellularLocation>
        <location evidence="4">Virion membrane</location>
        <topology evidence="4">Single-pass type I membrane protein</topology>
    </subcellularLocation>
</comment>
<dbReference type="InterPro" id="IPR000328">
    <property type="entry name" value="GP41-like"/>
</dbReference>
<keyword evidence="10 32" id="KW-1165">Clathrin-mediated endocytosis of virus by host</keyword>
<keyword evidence="23 32" id="KW-1039">Host endosome</keyword>
<evidence type="ECO:0000256" key="24">
    <source>
        <dbReference type="ARBA" id="ARBA00023054"/>
    </source>
</evidence>
<evidence type="ECO:0000256" key="20">
    <source>
        <dbReference type="ARBA" id="ARBA00022879"/>
    </source>
</evidence>
<feature type="transmembrane region" description="Helical" evidence="33">
    <location>
        <begin position="511"/>
        <end position="534"/>
    </location>
</feature>
<comment type="function">
    <text evidence="32">Transmembrane protein gp41: Acts as a class I viral fusion protein. Under the current model, the protein has at least 3 conformational states: pre-fusion native state, pre-hairpin intermediate state, and post-fusion hairpin state. During fusion of viral and target intracellular membranes, the coiled coil regions (heptad repeats) assume a trimer-of-hairpins structure, positioning the fusion peptide in close proximity to the C-terminal region of the ectodomain. The formation of this structure appears to drive apposition and subsequent fusion of viral and target cell membranes. Complete fusion occurs in host cell endosomes and is dynamin-dependent, however some lipid transfer might occur at the plasma membrane. The virus undergoes clathrin-dependent internalization long before endosomal fusion, thus minimizing the surface exposure of conserved viral epitopes during fusion and reducing the efficacy of inhibitors targeting these epitopes. Membranes fusion leads to delivery of the nucleocapsid into the cytoplasm.</text>
</comment>
<keyword evidence="26 32" id="KW-0564">Palmitate</keyword>
<keyword evidence="13 32" id="KW-0165">Cleavage on pair of basic residues</keyword>
<dbReference type="GO" id="GO:0055036">
    <property type="term" value="C:virion membrane"/>
    <property type="evidence" value="ECO:0007669"/>
    <property type="project" value="UniProtKB-SubCell"/>
</dbReference>
<evidence type="ECO:0000313" key="37">
    <source>
        <dbReference type="EMBL" id="AVA00249.1"/>
    </source>
</evidence>
<sequence>MRVRGTQMNWPNLWKWGTLILGLVIMCSASNNLWVTVYYGVPVWKDAHTTLFCASDAKAHEREVHNVWATHACVPTDPNPQEIHLENVTENFNMWKNKMAEQMQEDVISLWDQSLKPCVKLTPLCVTLDCSNKVNTTKVSNITNDSARIGNITEDMRNCSFNVTTVIRDKVQKVHALFYKLDIVQLDETKNNSEYRLINCNTSTIKQACPKVSFDPIPIHYCAPAGYAILKCNDKKFNGTGPCNNVSSVQCTHGIKPVVSTQLLLNGSLAEEEIIIRSENITDNTKTIIVHLNKSVEINCTRPSNNTRTSISLGPGQVFYRTGDIIGDIRQAYCEVNATKWDEVSKQVKGKLRELFQNKTITFAPHSGGDLEITMHHFNCRGEFFYCNTTQLFNCTNSTTGCNGTLILPCRIKQIINMWQGAGQAMYAPPIQGRINCVSNITGILLTRDGGNTNNSKDSETFRPGGGNIKDNWRSELYKYKVVEIEPLGIAPSRAKRRVVEKRMVEREKRAVGIGAMIFGFLGAAGSTMGAASITLTVQARQLLSGIVQQQSNLLRAIEAQQHMLQLTVWGIKQLQARVLAVERYLKDQKFLGLWGCSGKIICPTSVPWNSSWSNKSYEQIWNNMTWTEWEREISNYTGQIYDILTEAQSQQDKNEQELLELDKWASLWTWFDISHWLWYIRIFIMIVGGLIGLRIIFAVLSIVNRVRQGYSPLSFQTLIHQQREPDSPERIEEGGGEQDRERSVRLVSGFLALAWNDLRSLCLFCYHRLRDLILIVTRTVELLGRRGWEGLKYLGNLLLYWGQELKTSAISLFDATAVTVAGWTDRVIEAAQRACRAIFNVPRRIRQGLERALL</sequence>
<evidence type="ECO:0000256" key="13">
    <source>
        <dbReference type="ARBA" id="ARBA00022685"/>
    </source>
</evidence>
<dbReference type="Pfam" id="PF00517">
    <property type="entry name" value="GP41"/>
    <property type="match status" value="1"/>
</dbReference>
<protein>
    <recommendedName>
        <fullName evidence="32">Envelope glycoprotein gp160</fullName>
    </recommendedName>
    <alternativeName>
        <fullName evidence="32">Env polyprotein</fullName>
    </alternativeName>
    <component>
        <recommendedName>
            <fullName evidence="32">Surface protein gp120</fullName>
            <shortName evidence="32">SU</shortName>
        </recommendedName>
        <alternativeName>
            <fullName evidence="32">Glycoprotein 120</fullName>
            <shortName evidence="32">gp120</shortName>
        </alternativeName>
    </component>
    <component>
        <recommendedName>
            <fullName evidence="32">Transmembrane protein gp41</fullName>
            <shortName evidence="32">TM</shortName>
        </recommendedName>
        <alternativeName>
            <fullName evidence="32">Glycoprotein 41</fullName>
            <shortName evidence="32">gp41</shortName>
        </alternativeName>
    </component>
</protein>
<feature type="topological domain" description="Cytoplasmic" evidence="32">
    <location>
        <begin position="705"/>
        <end position="855"/>
    </location>
</feature>
<dbReference type="GO" id="GO:0039654">
    <property type="term" value="P:fusion of virus membrane with host endosome membrane"/>
    <property type="evidence" value="ECO:0007669"/>
    <property type="project" value="UniProtKB-UniRule"/>
</dbReference>
<evidence type="ECO:0000259" key="36">
    <source>
        <dbReference type="Pfam" id="PF00517"/>
    </source>
</evidence>
<evidence type="ECO:0000256" key="8">
    <source>
        <dbReference type="ARBA" id="ARBA00022510"/>
    </source>
</evidence>
<evidence type="ECO:0000256" key="21">
    <source>
        <dbReference type="ARBA" id="ARBA00022890"/>
    </source>
</evidence>
<keyword evidence="15 32" id="KW-0053">Apoptosis</keyword>
<dbReference type="GO" id="GO:0019062">
    <property type="term" value="P:virion attachment to host cell"/>
    <property type="evidence" value="ECO:0007669"/>
    <property type="project" value="UniProtKB-UniRule"/>
</dbReference>
<feature type="transmembrane region" description="Helical" evidence="33">
    <location>
        <begin position="677"/>
        <end position="704"/>
    </location>
</feature>
<evidence type="ECO:0000259" key="35">
    <source>
        <dbReference type="Pfam" id="PF00516"/>
    </source>
</evidence>
<keyword evidence="25 32" id="KW-0472">Membrane</keyword>
<comment type="domain">
    <text evidence="32">Some of the most genetically diverse regions of the viral genome are present in Env. They are called variable regions 1 through 5 (V1 through V5). Coreceptor usage of gp120 is determined mainly by the primary structure of the third variable region (V3) in the outer domain of gp120. The sequence of V3 determines which coreceptor, CCR5 and/or CXCR4 (corresponding to R5/macrophage, X4/T cell and R5X4/T cell and macrophage tropism), is used to trigger the fusion potential of the Env complex, and hence which cells the virus can infect. Binding to CCR5 involves a region adjacent in addition to V3.</text>
</comment>
<comment type="similarity">
    <text evidence="32">Belongs to the HIV-1 env protein family.</text>
</comment>
<proteinExistence type="inferred from homology"/>
<evidence type="ECO:0000256" key="33">
    <source>
        <dbReference type="RuleBase" id="RU363095"/>
    </source>
</evidence>
<dbReference type="GO" id="GO:1903911">
    <property type="term" value="P:positive regulation of receptor clustering"/>
    <property type="evidence" value="ECO:0007669"/>
    <property type="project" value="UniProtKB-UniRule"/>
</dbReference>
<feature type="chain" id="PRO_5027195062" description="Surface protein gp120" evidence="32">
    <location>
        <begin position="32"/>
        <end position="510"/>
    </location>
</feature>
<evidence type="ECO:0000256" key="26">
    <source>
        <dbReference type="ARBA" id="ARBA00023139"/>
    </source>
</evidence>
<evidence type="ECO:0000256" key="12">
    <source>
        <dbReference type="ARBA" id="ARBA00022595"/>
    </source>
</evidence>
<dbReference type="GO" id="GO:0019031">
    <property type="term" value="C:viral envelope"/>
    <property type="evidence" value="ECO:0007669"/>
    <property type="project" value="UniProtKB-KW"/>
</dbReference>
<evidence type="ECO:0000256" key="30">
    <source>
        <dbReference type="ARBA" id="ARBA00023288"/>
    </source>
</evidence>
<evidence type="ECO:0000256" key="34">
    <source>
        <dbReference type="SAM" id="MobiDB-lite"/>
    </source>
</evidence>
<evidence type="ECO:0000256" key="28">
    <source>
        <dbReference type="ARBA" id="ARBA00023180"/>
    </source>
</evidence>
<dbReference type="GO" id="GO:0044175">
    <property type="term" value="C:host cell endosome membrane"/>
    <property type="evidence" value="ECO:0007669"/>
    <property type="project" value="UniProtKB-SubCell"/>
</dbReference>
<organismHost>
    <name type="scientific">Homo sapiens</name>
    <name type="common">Human</name>
    <dbReference type="NCBI Taxonomy" id="9606"/>
</organismHost>
<dbReference type="Pfam" id="PF00516">
    <property type="entry name" value="GP120"/>
    <property type="match status" value="1"/>
</dbReference>
<keyword evidence="18 32" id="KW-0946">Virion</keyword>
<dbReference type="SUPFAM" id="SSF58069">
    <property type="entry name" value="Virus ectodomain"/>
    <property type="match status" value="1"/>
</dbReference>
<evidence type="ECO:0000256" key="7">
    <source>
        <dbReference type="ARBA" id="ARBA00022506"/>
    </source>
</evidence>
<comment type="function">
    <text evidence="32">Surface protein gp120: Attaches the virus to the host lymphoid cell by binding to the primary receptor CD4. This interaction induces a structural rearrangement creating a high affinity binding site for a chemokine coreceptor like CXCR4 and/or CCR5. Acts as a ligand for CD209/DC-SIGN and CLEC4M/DC-SIGNR, which are respectively found on dendritic cells (DCs), and on endothelial cells of liver sinusoids and lymph node sinuses. These interactions allow capture of viral particles at mucosal surfaces by these cells and subsequent transmission to permissive cells. HIV subverts the migration properties of dendritic cells to gain access to CD4+ T-cells in lymph nodes. Virus transmission to permissive T-cells occurs either in trans (without DCs infection, through viral capture and transmission), or in cis (following DCs productive infection, through the usual CD4-gp120 interaction), thereby inducing a robust infection. In trans infection, bound virions remain infectious over days and it is proposed that they are not degraded, but protected in non-lysosomal acidic organelles within the DCs close to the cell membrane thus contributing to the viral infectious potential during DCs' migration from the periphery to the lymphoid tissues. On arrival at lymphoid tissues, intact virions recycle back to DCs' cell surface allowing virus transmission to CD4+ T-cells.</text>
</comment>
<comment type="subunit">
    <text evidence="32">The mature envelope protein (Env) consists of a homotrimer of non-covalently associated gp120-gp41 heterodimers. The resulting complex protrudes from the virus surface as a spike. There seems to be as few as 10 spikes on the average virion. Surface protein gp120 interacts with host CD4, CCR5 and CXCR4. Gp120 also interacts with the C-type lectins CD209/DC-SIGN and CLEC4M/DC-SIGNR (collectively referred to as DC-SIGN(R)). Gp120 and gp41 interact with GalCer. Gp120 interacts with host ITGA4/ITGB7 complex; on CD4+ T-cells, this interaction results in rapid activation of integrin ITGAL/LFA-1, which facilitates efficient cell-to-cell spreading of HIV-1. Gp120 interacts with cell-associated heparan sulfate; this interaction increases virus infectivity on permissive cells and may be involved in infection of CD4- cells.</text>
</comment>
<comment type="subcellular location">
    <molecule>Surface protein gp120</molecule>
    <subcellularLocation>
        <location evidence="32">Virion membrane</location>
        <topology evidence="32">Peripheral membrane protein</topology>
    </subcellularLocation>
    <subcellularLocation>
        <location evidence="32">Host cell membrane</location>
        <topology evidence="32">Peripheral membrane protein</topology>
    </subcellularLocation>
    <subcellularLocation>
        <location evidence="32">Host endosome membrane</location>
        <topology evidence="32">Single-pass type I membrane protein</topology>
    </subcellularLocation>
    <text evidence="32">The surface protein is not anchored to the viral envelope, but associates with the extravirion surface through its binding to TM. It is probably concentrated at the site of budding and incorporated into the virions possibly by contacts between the cytoplasmic tail of Env and the N-terminus of Gag.</text>
</comment>
<dbReference type="Gene3D" id="1.10.287.210">
    <property type="match status" value="1"/>
</dbReference>
<evidence type="ECO:0000256" key="10">
    <source>
        <dbReference type="ARBA" id="ARBA00022570"/>
    </source>
</evidence>
<comment type="PTM">
    <text evidence="32">Specific enzymatic cleavages in vivo yield mature proteins. Envelope glycoproteins are synthesized as a inactive precursor that is heavily N-glycosylated and processed likely by host cell furin in the Golgi to yield the mature SU and TM proteins. The cleavage site between SU and TM requires the minimal sequence [KR]-X-[KR]-R. About 2 of the 9 disulfide bonds of gp41 are reduced by P4HB/PDI, following binding to CD4 receptor.</text>
</comment>
<comment type="subcellular location">
    <molecule>Transmembrane protein gp41</molecule>
    <subcellularLocation>
        <location evidence="32">Virion membrane</location>
        <topology evidence="32">Single-pass type I membrane protein</topology>
    </subcellularLocation>
    <subcellularLocation>
        <location evidence="32">Host cell membrane</location>
        <topology evidence="32">Single-pass type I membrane protein</topology>
    </subcellularLocation>
    <subcellularLocation>
        <location evidence="32">Host endosome membrane</location>
        <topology evidence="32">Single-pass type I membrane protein</topology>
    </subcellularLocation>
    <text evidence="32">It is probably concentrated at the site of budding and incorporated into the virions possibly by contacts between the cytoplasmic tail of Env and the N-terminus of Gag.</text>
</comment>
<feature type="region of interest" description="Disordered" evidence="34">
    <location>
        <begin position="722"/>
        <end position="741"/>
    </location>
</feature>
<keyword evidence="12 32" id="KW-1162">Viral penetration into host cytoplasm</keyword>
<comment type="miscellaneous">
    <text evidence="32">Inhibitors targeting HIV-1 viral envelope proteins are used as antiretroviral drugs. Attachment of virions to the cell surface via non-specific interactions and CD4 binding can be blocked by inhibitors that include cyanovirin-N, cyclotriazadisulfonamide analogs, PRO 2000, TNX 355 and PRO 542. In addition, BMS 806 can block CD4-induced conformational changes. Env interactions with the coreceptor molecules can be targeted by CCR5 antagonists including SCH-D, maraviroc (UK 427857) and aplaviroc (GW 873140), and the CXCR4 antagonist AMD 070. Fusion of viral and cellular membranes can be inhibited by peptides such as enfuvirtide and tifuvirtide (T 1249). Resistance to inhibitors associated with mutations in Env are observed. Most of the time, single mutations confer only a modest reduction in drug susceptibility. Combination of several mutations is usually required to develop a high-level drug resistance.</text>
</comment>
<feature type="domain" description="Retroviral envelope protein GP41-like" evidence="36">
    <location>
        <begin position="529"/>
        <end position="721"/>
    </location>
</feature>
<comment type="domain">
    <text evidence="32">The YXXL motif is involved in determining the exact site of viral release at the surface of infected mononuclear cells and promotes endocytosis. YXXL and di-leucine endocytosis motifs interact directly or indirectly with the clathrin adapter complexes, opperate independently, and their activities are not additive.</text>
</comment>
<evidence type="ECO:0000256" key="25">
    <source>
        <dbReference type="ARBA" id="ARBA00023136"/>
    </source>
</evidence>
<feature type="disulfide bond" evidence="32">
    <location>
        <begin position="597"/>
        <end position="603"/>
    </location>
</feature>
<evidence type="ECO:0000256" key="2">
    <source>
        <dbReference type="ARBA" id="ARBA00004433"/>
    </source>
</evidence>
<dbReference type="GO" id="GO:0052031">
    <property type="term" value="P:symbiont-mediated perturbation of host defense response"/>
    <property type="evidence" value="ECO:0007669"/>
    <property type="project" value="UniProtKB-UniRule"/>
</dbReference>
<name>A0A6J3WIV1_HV1</name>
<feature type="chain" id="PRO_5027195060" description="Envelope glycoprotein gp160" evidence="32">
    <location>
        <begin position="32"/>
        <end position="855"/>
    </location>
</feature>
<dbReference type="FunFam" id="2.170.40.20:FF:000004">
    <property type="entry name" value="Envelope glycoprotein gp160"/>
    <property type="match status" value="1"/>
</dbReference>
<feature type="chain" id="PRO_5027195061" description="Transmembrane protein gp41" evidence="32">
    <location>
        <begin position="511"/>
        <end position="855"/>
    </location>
</feature>
<feature type="disulfide bond" evidence="32">
    <location>
        <begin position="232"/>
        <end position="243"/>
    </location>
</feature>
<feature type="site" description="Cleavage; by host furin" evidence="32">
    <location>
        <begin position="510"/>
        <end position="511"/>
    </location>
</feature>
<dbReference type="GO" id="GO:0005198">
    <property type="term" value="F:structural molecule activity"/>
    <property type="evidence" value="ECO:0007669"/>
    <property type="project" value="UniProtKB-UniRule"/>
</dbReference>
<dbReference type="FunFam" id="2.170.40.20:FF:000003">
    <property type="entry name" value="Envelope glycoprotein gp160"/>
    <property type="match status" value="1"/>
</dbReference>
<evidence type="ECO:0000256" key="4">
    <source>
        <dbReference type="ARBA" id="ARBA00004563"/>
    </source>
</evidence>
<dbReference type="GO" id="GO:0019064">
    <property type="term" value="P:fusion of virus membrane with host plasma membrane"/>
    <property type="evidence" value="ECO:0007669"/>
    <property type="project" value="UniProtKB-UniRule"/>
</dbReference>
<evidence type="ECO:0000256" key="32">
    <source>
        <dbReference type="HAMAP-Rule" id="MF_04083"/>
    </source>
</evidence>
<comment type="domain">
    <text evidence="32 33">The 17 amino acids long immunosuppressive region is present in many retroviral envelope proteins. Synthetic peptides derived from this relatively conserved sequence inhibit immune function in vitro and in vivo.</text>
</comment>
<comment type="domain">
    <text evidence="32">The CD4-binding region is targeted by the antibody b12.</text>
</comment>
<dbReference type="FunFam" id="1.20.5.490:FF:000001">
    <property type="entry name" value="Envelope glycoprotein gp160"/>
    <property type="match status" value="1"/>
</dbReference>